<dbReference type="CDD" id="cd22785">
    <property type="entry name" value="DPBB_MltA-like"/>
    <property type="match status" value="1"/>
</dbReference>
<keyword evidence="1" id="KW-0732">Signal</keyword>
<dbReference type="EMBL" id="BLAL01000244">
    <property type="protein sequence ID" value="GES95635.1"/>
    <property type="molecule type" value="Genomic_DNA"/>
</dbReference>
<reference evidence="3" key="2">
    <citation type="submission" date="2019-10" db="EMBL/GenBank/DDBJ databases">
        <title>Conservation and host-specific expression of non-tandemly repeated heterogenous ribosome RNA gene in arbuscular mycorrhizal fungi.</title>
        <authorList>
            <person name="Maeda T."/>
            <person name="Kobayashi Y."/>
            <person name="Nakagawa T."/>
            <person name="Ezawa T."/>
            <person name="Yamaguchi K."/>
            <person name="Bino T."/>
            <person name="Nishimoto Y."/>
            <person name="Shigenobu S."/>
            <person name="Kawaguchi M."/>
        </authorList>
    </citation>
    <scope>NUCLEOTIDE SEQUENCE</scope>
    <source>
        <strain evidence="3">HR1</strain>
    </source>
</reference>
<dbReference type="Proteomes" id="UP000247702">
    <property type="component" value="Unassembled WGS sequence"/>
</dbReference>
<reference evidence="2 4" key="1">
    <citation type="submission" date="2017-11" db="EMBL/GenBank/DDBJ databases">
        <title>The genome of Rhizophagus clarus HR1 reveals common genetic basis of auxotrophy among arbuscular mycorrhizal fungi.</title>
        <authorList>
            <person name="Kobayashi Y."/>
        </authorList>
    </citation>
    <scope>NUCLEOTIDE SEQUENCE [LARGE SCALE GENOMIC DNA]</scope>
    <source>
        <strain evidence="2 4">HR1</strain>
    </source>
</reference>
<feature type="signal peptide" evidence="1">
    <location>
        <begin position="1"/>
        <end position="23"/>
    </location>
</feature>
<dbReference type="AlphaFoldDB" id="A0A2Z6QS45"/>
<sequence length="228" mass="24771">MSKFLAFLVILTLTLTIATLSLSLPTFQSSGGGLISSSVEKRAPFGKLISSKSVFTYYWVASEADHKSTATVTIRDCKKRAVATVNRDFAIEMKTEGSGRAKNGAVFNFDDCSCGSTFNCFVALDKNKFPFGIAANEKPLKPFTTVAANDILPGTVLYIPVLDGLSLPGGQRHNGCVKVDDTGHGFGGKHIDWFVATESIYTFLDNRKTIDNVQVFEGKCTILNYTVR</sequence>
<dbReference type="OrthoDB" id="5985073at2759"/>
<name>A0A2Z6QS45_9GLOM</name>
<dbReference type="Proteomes" id="UP000615446">
    <property type="component" value="Unassembled WGS sequence"/>
</dbReference>
<dbReference type="EMBL" id="BEXD01000030">
    <property type="protein sequence ID" value="GBB83548.1"/>
    <property type="molecule type" value="Genomic_DNA"/>
</dbReference>
<protein>
    <submittedName>
        <fullName evidence="3">Carbohydrate-binding module family 50 protein</fullName>
    </submittedName>
</protein>
<accession>A0A2Z6QS45</accession>
<evidence type="ECO:0000313" key="2">
    <source>
        <dbReference type="EMBL" id="GBB83548.1"/>
    </source>
</evidence>
<proteinExistence type="predicted"/>
<organism evidence="2 4">
    <name type="scientific">Rhizophagus clarus</name>
    <dbReference type="NCBI Taxonomy" id="94130"/>
    <lineage>
        <taxon>Eukaryota</taxon>
        <taxon>Fungi</taxon>
        <taxon>Fungi incertae sedis</taxon>
        <taxon>Mucoromycota</taxon>
        <taxon>Glomeromycotina</taxon>
        <taxon>Glomeromycetes</taxon>
        <taxon>Glomerales</taxon>
        <taxon>Glomeraceae</taxon>
        <taxon>Rhizophagus</taxon>
    </lineage>
</organism>
<evidence type="ECO:0000313" key="3">
    <source>
        <dbReference type="EMBL" id="GES95635.1"/>
    </source>
</evidence>
<comment type="caution">
    <text evidence="2">The sequence shown here is derived from an EMBL/GenBank/DDBJ whole genome shotgun (WGS) entry which is preliminary data.</text>
</comment>
<keyword evidence="4" id="KW-1185">Reference proteome</keyword>
<evidence type="ECO:0000256" key="1">
    <source>
        <dbReference type="SAM" id="SignalP"/>
    </source>
</evidence>
<gene>
    <name evidence="3" type="ORF">RCL2_002229900</name>
    <name evidence="2" type="ORF">RclHR1_10240009</name>
</gene>
<feature type="chain" id="PRO_5036060076" evidence="1">
    <location>
        <begin position="24"/>
        <end position="228"/>
    </location>
</feature>
<evidence type="ECO:0000313" key="4">
    <source>
        <dbReference type="Proteomes" id="UP000247702"/>
    </source>
</evidence>